<dbReference type="Pfam" id="PF06305">
    <property type="entry name" value="LapA_dom"/>
    <property type="match status" value="1"/>
</dbReference>
<dbReference type="RefSeq" id="WP_013162305.1">
    <property type="nucleotide sequence ID" value="NC_014216.1"/>
</dbReference>
<dbReference type="Proteomes" id="UP000001508">
    <property type="component" value="Chromosome"/>
</dbReference>
<keyword evidence="2 5" id="KW-0812">Transmembrane</keyword>
<protein>
    <recommendedName>
        <fullName evidence="6">Lipopolysaccharide assembly protein A domain-containing protein</fullName>
    </recommendedName>
</protein>
<feature type="domain" description="Lipopolysaccharide assembly protein A" evidence="6">
    <location>
        <begin position="27"/>
        <end position="66"/>
    </location>
</feature>
<dbReference type="HOGENOM" id="CLU_2492732_0_0_7"/>
<accession>D6Z5B7</accession>
<organism evidence="7 8">
    <name type="scientific">Desulfurivibrio alkaliphilus (strain DSM 19089 / UNIQEM U267 / AHT2)</name>
    <dbReference type="NCBI Taxonomy" id="589865"/>
    <lineage>
        <taxon>Bacteria</taxon>
        <taxon>Pseudomonadati</taxon>
        <taxon>Thermodesulfobacteriota</taxon>
        <taxon>Desulfobulbia</taxon>
        <taxon>Desulfobulbales</taxon>
        <taxon>Desulfobulbaceae</taxon>
        <taxon>Desulfurivibrio</taxon>
    </lineage>
</organism>
<evidence type="ECO:0000256" key="5">
    <source>
        <dbReference type="SAM" id="Phobius"/>
    </source>
</evidence>
<reference evidence="8" key="1">
    <citation type="submission" date="2010-02" db="EMBL/GenBank/DDBJ databases">
        <title>Complete sequence of Desulfurivibrio alkaliphilus AHT2.</title>
        <authorList>
            <consortium name="US DOE Joint Genome Institute"/>
            <person name="Pitluck S."/>
            <person name="Chertkov O."/>
            <person name="Detter J.C."/>
            <person name="Han C."/>
            <person name="Tapia R."/>
            <person name="Larimer F."/>
            <person name="Land M."/>
            <person name="Hauser L."/>
            <person name="Kyrpides N."/>
            <person name="Mikhailova N."/>
            <person name="Sorokin D.Y."/>
            <person name="Muyzer G."/>
            <person name="Woyke T."/>
        </authorList>
    </citation>
    <scope>NUCLEOTIDE SEQUENCE [LARGE SCALE GENOMIC DNA]</scope>
    <source>
        <strain evidence="8">DSM 19089 / UNIQEM U267 / AHT2</strain>
    </source>
</reference>
<gene>
    <name evidence="7" type="ordered locus">DaAHT2_0060</name>
</gene>
<evidence type="ECO:0000313" key="7">
    <source>
        <dbReference type="EMBL" id="ADH84774.1"/>
    </source>
</evidence>
<feature type="transmembrane region" description="Helical" evidence="5">
    <location>
        <begin position="47"/>
        <end position="67"/>
    </location>
</feature>
<name>D6Z5B7_DESAT</name>
<keyword evidence="1" id="KW-1003">Cell membrane</keyword>
<evidence type="ECO:0000256" key="4">
    <source>
        <dbReference type="ARBA" id="ARBA00023136"/>
    </source>
</evidence>
<dbReference type="GO" id="GO:0005886">
    <property type="term" value="C:plasma membrane"/>
    <property type="evidence" value="ECO:0007669"/>
    <property type="project" value="InterPro"/>
</dbReference>
<evidence type="ECO:0000256" key="3">
    <source>
        <dbReference type="ARBA" id="ARBA00022989"/>
    </source>
</evidence>
<proteinExistence type="predicted"/>
<dbReference type="AlphaFoldDB" id="D6Z5B7"/>
<dbReference type="InParanoid" id="D6Z5B7"/>
<keyword evidence="4 5" id="KW-0472">Membrane</keyword>
<dbReference type="EMBL" id="CP001940">
    <property type="protein sequence ID" value="ADH84774.1"/>
    <property type="molecule type" value="Genomic_DNA"/>
</dbReference>
<evidence type="ECO:0000256" key="1">
    <source>
        <dbReference type="ARBA" id="ARBA00022475"/>
    </source>
</evidence>
<dbReference type="InterPro" id="IPR010445">
    <property type="entry name" value="LapA_dom"/>
</dbReference>
<dbReference type="KEGG" id="dak:DaAHT2_0060"/>
<keyword evidence="3 5" id="KW-1133">Transmembrane helix</keyword>
<evidence type="ECO:0000259" key="6">
    <source>
        <dbReference type="Pfam" id="PF06305"/>
    </source>
</evidence>
<sequence length="86" mass="9217">MKTINRVKLKLLLALVLTVLAIVVILQNVEPVTVQLLFVKVSMPRAALLAITLLVGVFIGILISLGITGGRRGAGSKLLDFDTNDH</sequence>
<keyword evidence="8" id="KW-1185">Reference proteome</keyword>
<dbReference type="OrthoDB" id="10017318at2"/>
<evidence type="ECO:0000313" key="8">
    <source>
        <dbReference type="Proteomes" id="UP000001508"/>
    </source>
</evidence>
<evidence type="ECO:0000256" key="2">
    <source>
        <dbReference type="ARBA" id="ARBA00022692"/>
    </source>
</evidence>